<dbReference type="Proteomes" id="UP000053989">
    <property type="component" value="Unassembled WGS sequence"/>
</dbReference>
<evidence type="ECO:0000313" key="3">
    <source>
        <dbReference type="Proteomes" id="UP000053989"/>
    </source>
</evidence>
<feature type="region of interest" description="Disordered" evidence="1">
    <location>
        <begin position="71"/>
        <end position="91"/>
    </location>
</feature>
<reference evidence="3" key="2">
    <citation type="submission" date="2015-01" db="EMBL/GenBank/DDBJ databases">
        <title>Evolutionary Origins and Diversification of the Mycorrhizal Mutualists.</title>
        <authorList>
            <consortium name="DOE Joint Genome Institute"/>
            <consortium name="Mycorrhizal Genomics Consortium"/>
            <person name="Kohler A."/>
            <person name="Kuo A."/>
            <person name="Nagy L.G."/>
            <person name="Floudas D."/>
            <person name="Copeland A."/>
            <person name="Barry K.W."/>
            <person name="Cichocki N."/>
            <person name="Veneault-Fourrey C."/>
            <person name="LaButti K."/>
            <person name="Lindquist E.A."/>
            <person name="Lipzen A."/>
            <person name="Lundell T."/>
            <person name="Morin E."/>
            <person name="Murat C."/>
            <person name="Riley R."/>
            <person name="Ohm R."/>
            <person name="Sun H."/>
            <person name="Tunlid A."/>
            <person name="Henrissat B."/>
            <person name="Grigoriev I.V."/>
            <person name="Hibbett D.S."/>
            <person name="Martin F."/>
        </authorList>
    </citation>
    <scope>NUCLEOTIDE SEQUENCE [LARGE SCALE GENOMIC DNA]</scope>
    <source>
        <strain evidence="3">Foug A</strain>
    </source>
</reference>
<organism evidence="2 3">
    <name type="scientific">Scleroderma citrinum Foug A</name>
    <dbReference type="NCBI Taxonomy" id="1036808"/>
    <lineage>
        <taxon>Eukaryota</taxon>
        <taxon>Fungi</taxon>
        <taxon>Dikarya</taxon>
        <taxon>Basidiomycota</taxon>
        <taxon>Agaricomycotina</taxon>
        <taxon>Agaricomycetes</taxon>
        <taxon>Agaricomycetidae</taxon>
        <taxon>Boletales</taxon>
        <taxon>Sclerodermatineae</taxon>
        <taxon>Sclerodermataceae</taxon>
        <taxon>Scleroderma</taxon>
    </lineage>
</organism>
<dbReference type="OrthoDB" id="2596179at2759"/>
<proteinExistence type="predicted"/>
<evidence type="ECO:0000313" key="2">
    <source>
        <dbReference type="EMBL" id="KIM59318.1"/>
    </source>
</evidence>
<sequence>MPVPKHLPHILYSTFLTSASIHLLWQRKASEDDRARKNAQITILEDLAQQLRAGAPISDEEVDRLKKLARVQGGQGTGEDGVGGSDGPQNEVRWTEVLWGRKTVDQKSNDALEQKDVEQIRKAFAKEA</sequence>
<accession>A0A0C2ZBV5</accession>
<dbReference type="AlphaFoldDB" id="A0A0C2ZBV5"/>
<keyword evidence="3" id="KW-1185">Reference proteome</keyword>
<gene>
    <name evidence="2" type="ORF">SCLCIDRAFT_16535</name>
</gene>
<dbReference type="HOGENOM" id="CLU_119662_0_0_1"/>
<feature type="compositionally biased region" description="Gly residues" evidence="1">
    <location>
        <begin position="73"/>
        <end position="86"/>
    </location>
</feature>
<reference evidence="2 3" key="1">
    <citation type="submission" date="2014-04" db="EMBL/GenBank/DDBJ databases">
        <authorList>
            <consortium name="DOE Joint Genome Institute"/>
            <person name="Kuo A."/>
            <person name="Kohler A."/>
            <person name="Nagy L.G."/>
            <person name="Floudas D."/>
            <person name="Copeland A."/>
            <person name="Barry K.W."/>
            <person name="Cichocki N."/>
            <person name="Veneault-Fourrey C."/>
            <person name="LaButti K."/>
            <person name="Lindquist E.A."/>
            <person name="Lipzen A."/>
            <person name="Lundell T."/>
            <person name="Morin E."/>
            <person name="Murat C."/>
            <person name="Sun H."/>
            <person name="Tunlid A."/>
            <person name="Henrissat B."/>
            <person name="Grigoriev I.V."/>
            <person name="Hibbett D.S."/>
            <person name="Martin F."/>
            <person name="Nordberg H.P."/>
            <person name="Cantor M.N."/>
            <person name="Hua S.X."/>
        </authorList>
    </citation>
    <scope>NUCLEOTIDE SEQUENCE [LARGE SCALE GENOMIC DNA]</scope>
    <source>
        <strain evidence="2 3">Foug A</strain>
    </source>
</reference>
<evidence type="ECO:0000256" key="1">
    <source>
        <dbReference type="SAM" id="MobiDB-lite"/>
    </source>
</evidence>
<protein>
    <submittedName>
        <fullName evidence="2">Uncharacterized protein</fullName>
    </submittedName>
</protein>
<dbReference type="EMBL" id="KN822075">
    <property type="protein sequence ID" value="KIM59318.1"/>
    <property type="molecule type" value="Genomic_DNA"/>
</dbReference>
<name>A0A0C2ZBV5_9AGAM</name>
<dbReference type="InParanoid" id="A0A0C2ZBV5"/>